<evidence type="ECO:0000256" key="2">
    <source>
        <dbReference type="SAM" id="Phobius"/>
    </source>
</evidence>
<dbReference type="InterPro" id="IPR018702">
    <property type="entry name" value="DUF2207"/>
</dbReference>
<evidence type="ECO:0000313" key="4">
    <source>
        <dbReference type="EMBL" id="MCH1627727.1"/>
    </source>
</evidence>
<comment type="caution">
    <text evidence="4">The sequence shown here is derived from an EMBL/GenBank/DDBJ whole genome shotgun (WGS) entry which is preliminary data.</text>
</comment>
<keyword evidence="2" id="KW-0472">Membrane</keyword>
<dbReference type="Pfam" id="PF09972">
    <property type="entry name" value="DUF2207"/>
    <property type="match status" value="1"/>
</dbReference>
<feature type="transmembrane region" description="Helical" evidence="2">
    <location>
        <begin position="484"/>
        <end position="502"/>
    </location>
</feature>
<evidence type="ECO:0000259" key="3">
    <source>
        <dbReference type="Pfam" id="PF09972"/>
    </source>
</evidence>
<gene>
    <name evidence="4" type="ORF">MJG50_20530</name>
</gene>
<dbReference type="EMBL" id="JAKTTI010000052">
    <property type="protein sequence ID" value="MCH1627727.1"/>
    <property type="molecule type" value="Genomic_DNA"/>
</dbReference>
<evidence type="ECO:0000256" key="1">
    <source>
        <dbReference type="SAM" id="MobiDB-lite"/>
    </source>
</evidence>
<feature type="transmembrane region" description="Helical" evidence="2">
    <location>
        <begin position="508"/>
        <end position="534"/>
    </location>
</feature>
<dbReference type="Proteomes" id="UP001431131">
    <property type="component" value="Unassembled WGS sequence"/>
</dbReference>
<feature type="transmembrane region" description="Helical" evidence="2">
    <location>
        <begin position="253"/>
        <end position="274"/>
    </location>
</feature>
<reference evidence="4" key="1">
    <citation type="submission" date="2022-02" db="EMBL/GenBank/DDBJ databases">
        <title>Fredinandcohnia quinoae sp. nov. isolated from Chenopodium quinoa seeds.</title>
        <authorList>
            <person name="Saati-Santamaria Z."/>
            <person name="Flores-Felix J.D."/>
            <person name="Igual J.M."/>
            <person name="Velazquez E."/>
            <person name="Garcia-Fraile P."/>
            <person name="Martinez-Molina E."/>
        </authorList>
    </citation>
    <scope>NUCLEOTIDE SEQUENCE</scope>
    <source>
        <strain evidence="4">SECRCQ15</strain>
    </source>
</reference>
<evidence type="ECO:0000313" key="5">
    <source>
        <dbReference type="Proteomes" id="UP001431131"/>
    </source>
</evidence>
<name>A0AAW5ECU6_9BACI</name>
<feature type="domain" description="DUF2207" evidence="3">
    <location>
        <begin position="27"/>
        <end position="209"/>
    </location>
</feature>
<feature type="region of interest" description="Disordered" evidence="1">
    <location>
        <begin position="612"/>
        <end position="634"/>
    </location>
</feature>
<feature type="compositionally biased region" description="Gly residues" evidence="1">
    <location>
        <begin position="617"/>
        <end position="634"/>
    </location>
</feature>
<dbReference type="AlphaFoldDB" id="A0AAW5ECU6"/>
<feature type="transmembrane region" description="Helical" evidence="2">
    <location>
        <begin position="436"/>
        <end position="454"/>
    </location>
</feature>
<organism evidence="4 5">
    <name type="scientific">Fredinandcohnia quinoae</name>
    <dbReference type="NCBI Taxonomy" id="2918902"/>
    <lineage>
        <taxon>Bacteria</taxon>
        <taxon>Bacillati</taxon>
        <taxon>Bacillota</taxon>
        <taxon>Bacilli</taxon>
        <taxon>Bacillales</taxon>
        <taxon>Bacillaceae</taxon>
        <taxon>Fredinandcohnia</taxon>
    </lineage>
</organism>
<accession>A0AAW5ECU6</accession>
<keyword evidence="5" id="KW-1185">Reference proteome</keyword>
<feature type="transmembrane region" description="Helical" evidence="2">
    <location>
        <begin position="460"/>
        <end position="477"/>
    </location>
</feature>
<proteinExistence type="predicted"/>
<keyword evidence="2" id="KW-0812">Transmembrane</keyword>
<keyword evidence="2" id="KW-1133">Transmembrane helix</keyword>
<dbReference type="RefSeq" id="WP_240257647.1">
    <property type="nucleotide sequence ID" value="NZ_JAKTTI010000052.1"/>
</dbReference>
<protein>
    <submittedName>
        <fullName evidence="4">DUF2207 domain-containing protein</fullName>
    </submittedName>
</protein>
<sequence>MKKLLFLLIFLILLIINPVSTLAKSFTIDKVDIRAFILEDGDLYVEELYSYTFDGSFNGTTRSIGDDDHSGVVFFEGYLAPDDIQIESMNHEKMKRLKVEREDLTFKIHTKSKDENKKVFYRYRIKDATTKFRDTGHFYWRFFDEMNETDLHHLRIQLALINDQSATHKGQIFLHDLTGGKINMSKQHGIVYENELLPAEKTVEIRYLFPQDFLKEAEYTEDTTMLSTFLEEEEAYQKQLEKRSKWNSTAETINSFVVVIVILLILFIIFSWVLKLLTKGVRLQNLEDMDSLLLTAVYRKGILKHIDLVSSLFRLEQNGVLKMERVRARAAYLEDQNAPNHTFLFTVIKDNASLREYEEELIRWLFVTNDKGQKTFSIDRLPFQTSIEKRENQRYVKENKQAEKNFHETFQKWAEMVLMDKEIRKFVKKNTLRNTLIKWGVPLWIILAIFNSYMGMTDGLSVLLIGAGLVLGWTILLRIKRKRFSYPIFMAVAAIFTGVLSYDLSDSFFTLSSLLFVLALFMPVAQTTIAGNSYRKGVKMFRKEISRGSFPLKDSEKWVQHALSLNLLFELKLRYRGSFSKDAETLTPLLSVDTTDIFHYPNHYYYRTYSSSDSGSSGSGSSGGSGGGGGAGAF</sequence>